<reference evidence="1 2" key="1">
    <citation type="submission" date="2015-01" db="EMBL/GenBank/DDBJ databases">
        <title>Evolution of Trichinella species and genotypes.</title>
        <authorList>
            <person name="Korhonen P.K."/>
            <person name="Edoardo P."/>
            <person name="Giuseppe L.R."/>
            <person name="Gasser R.B."/>
        </authorList>
    </citation>
    <scope>NUCLEOTIDE SEQUENCE [LARGE SCALE GENOMIC DNA]</scope>
    <source>
        <strain evidence="1">ISS470</strain>
    </source>
</reference>
<evidence type="ECO:0000313" key="1">
    <source>
        <dbReference type="EMBL" id="KRY85230.1"/>
    </source>
</evidence>
<comment type="caution">
    <text evidence="1">The sequence shown here is derived from an EMBL/GenBank/DDBJ whole genome shotgun (WGS) entry which is preliminary data.</text>
</comment>
<gene>
    <name evidence="1" type="ORF">T4D_12119</name>
</gene>
<organism evidence="1 2">
    <name type="scientific">Trichinella pseudospiralis</name>
    <name type="common">Parasitic roundworm</name>
    <dbReference type="NCBI Taxonomy" id="6337"/>
    <lineage>
        <taxon>Eukaryota</taxon>
        <taxon>Metazoa</taxon>
        <taxon>Ecdysozoa</taxon>
        <taxon>Nematoda</taxon>
        <taxon>Enoplea</taxon>
        <taxon>Dorylaimia</taxon>
        <taxon>Trichinellida</taxon>
        <taxon>Trichinellidae</taxon>
        <taxon>Trichinella</taxon>
    </lineage>
</organism>
<accession>A0A0V1FGZ3</accession>
<evidence type="ECO:0000313" key="2">
    <source>
        <dbReference type="Proteomes" id="UP000054995"/>
    </source>
</evidence>
<name>A0A0V1FGZ3_TRIPS</name>
<dbReference type="Proteomes" id="UP000054995">
    <property type="component" value="Unassembled WGS sequence"/>
</dbReference>
<proteinExistence type="predicted"/>
<dbReference type="AlphaFoldDB" id="A0A0V1FGZ3"/>
<sequence length="85" mass="9909">MSESEKLDADFQCVHFLRWSEENFIFTTWICVDSDEDYEQAEMKGLFTLGSRLANRSHRQSGVCQFSCCIIHLDAMIRRLGGRNK</sequence>
<dbReference type="EMBL" id="JYDT01000095">
    <property type="protein sequence ID" value="KRY85230.1"/>
    <property type="molecule type" value="Genomic_DNA"/>
</dbReference>
<protein>
    <submittedName>
        <fullName evidence="1">Uncharacterized protein</fullName>
    </submittedName>
</protein>
<keyword evidence="2" id="KW-1185">Reference proteome</keyword>